<evidence type="ECO:0000313" key="9">
    <source>
        <dbReference type="EMBL" id="KAG0312148.1"/>
    </source>
</evidence>
<dbReference type="Gene3D" id="3.20.20.140">
    <property type="entry name" value="Metal-dependent hydrolases"/>
    <property type="match status" value="1"/>
</dbReference>
<sequence length="384" mass="42070">MIDIHAHIYPPTIPAGSIPPLLQRAKAAGVTSILSVSENLVDARHILRLAIQHTNFLFPCAGMHPAQPVRDPDGATVGYRSVVESDLEGFFEFMEENVGLDFTLPVLDSLHNACPPRAAAAAAAAATTGGASRDPSPPTTMTHDDIKTEQRKVFARQVRFAIQQDLPLNVHSRSAGHHAITLLEELGAKKVVLHAFDGQLKYVRKGLALGYYFSIPTSVVRTPQQQALAQEVPLELMLLESDTPCLGPERGVSNVPSNLSFAAHEIARIKNVDLETVPETMSRLYAKGRVLGFKRAKRNQRPDISLIQIEGVKTAADTDFYLGKRIAFVYRAKREVNGSKIRCIWGRITRTHGGSGAVKARFRNNLPAKSFGASVRIMMYPSRV</sequence>
<dbReference type="Pfam" id="PF01247">
    <property type="entry name" value="Ribosomal_L35Ae"/>
    <property type="match status" value="1"/>
</dbReference>
<evidence type="ECO:0000256" key="7">
    <source>
        <dbReference type="ARBA" id="ARBA00093287"/>
    </source>
</evidence>
<keyword evidence="3" id="KW-0479">Metal-binding</keyword>
<evidence type="ECO:0000256" key="2">
    <source>
        <dbReference type="ARBA" id="ARBA00009275"/>
    </source>
</evidence>
<evidence type="ECO:0000256" key="8">
    <source>
        <dbReference type="SAM" id="MobiDB-lite"/>
    </source>
</evidence>
<evidence type="ECO:0000256" key="1">
    <source>
        <dbReference type="ARBA" id="ARBA00009269"/>
    </source>
</evidence>
<dbReference type="InterPro" id="IPR009000">
    <property type="entry name" value="Transl_B-barrel_sf"/>
</dbReference>
<comment type="function">
    <text evidence="7">Exhibits 3'-exonuclease activities and apurinic/apyrimidinic (AP) endonuclease (in vitro). Show preferential AP endonuclease activity on double-stranded DNA substrates and 3'- exonuclease activity on single-stranded DNA.</text>
</comment>
<dbReference type="GO" id="GO:0046872">
    <property type="term" value="F:metal ion binding"/>
    <property type="evidence" value="ECO:0007669"/>
    <property type="project" value="UniProtKB-KW"/>
</dbReference>
<gene>
    <name evidence="9" type="primary">TATDN3</name>
    <name evidence="9" type="ORF">BGZ99_009670</name>
</gene>
<evidence type="ECO:0000256" key="6">
    <source>
        <dbReference type="ARBA" id="ARBA00023274"/>
    </source>
</evidence>
<dbReference type="EMBL" id="JAAAIP010000837">
    <property type="protein sequence ID" value="KAG0312148.1"/>
    <property type="molecule type" value="Genomic_DNA"/>
</dbReference>
<dbReference type="Proteomes" id="UP000738325">
    <property type="component" value="Unassembled WGS sequence"/>
</dbReference>
<protein>
    <submittedName>
        <fullName evidence="9">Deoxyribonuclease tatdn3</fullName>
    </submittedName>
</protein>
<dbReference type="OrthoDB" id="6079689at2759"/>
<dbReference type="InterPro" id="IPR001780">
    <property type="entry name" value="Ribosomal_eL33"/>
</dbReference>
<evidence type="ECO:0000256" key="4">
    <source>
        <dbReference type="ARBA" id="ARBA00022801"/>
    </source>
</evidence>
<dbReference type="InterPro" id="IPR001130">
    <property type="entry name" value="TatD-like"/>
</dbReference>
<keyword evidence="4" id="KW-0378">Hydrolase</keyword>
<comment type="caution">
    <text evidence="9">The sequence shown here is derived from an EMBL/GenBank/DDBJ whole genome shotgun (WGS) entry which is preliminary data.</text>
</comment>
<dbReference type="HAMAP" id="MF_00573">
    <property type="entry name" value="Ribosomal_eL33"/>
    <property type="match status" value="1"/>
</dbReference>
<feature type="region of interest" description="Disordered" evidence="8">
    <location>
        <begin position="125"/>
        <end position="145"/>
    </location>
</feature>
<keyword evidence="6" id="KW-0687">Ribonucleoprotein</keyword>
<dbReference type="GO" id="GO:0005840">
    <property type="term" value="C:ribosome"/>
    <property type="evidence" value="ECO:0007669"/>
    <property type="project" value="UniProtKB-KW"/>
</dbReference>
<dbReference type="GO" id="GO:0016788">
    <property type="term" value="F:hydrolase activity, acting on ester bonds"/>
    <property type="evidence" value="ECO:0007669"/>
    <property type="project" value="InterPro"/>
</dbReference>
<dbReference type="CDD" id="cd01310">
    <property type="entry name" value="TatD_DNAse"/>
    <property type="match status" value="1"/>
</dbReference>
<dbReference type="FunFam" id="2.40.10.190:FF:000001">
    <property type="entry name" value="60S ribosomal protein L35a"/>
    <property type="match status" value="1"/>
</dbReference>
<dbReference type="GO" id="GO:0003735">
    <property type="term" value="F:structural constituent of ribosome"/>
    <property type="evidence" value="ECO:0007669"/>
    <property type="project" value="InterPro"/>
</dbReference>
<dbReference type="InterPro" id="IPR038661">
    <property type="entry name" value="Ribosomal_eL33_sf"/>
</dbReference>
<dbReference type="Gene3D" id="2.40.10.190">
    <property type="entry name" value="translation elongation factor selb, chain A, domain 4"/>
    <property type="match status" value="1"/>
</dbReference>
<accession>A0A9P6R479</accession>
<name>A0A9P6R479_9FUNG</name>
<evidence type="ECO:0000256" key="3">
    <source>
        <dbReference type="ARBA" id="ARBA00022723"/>
    </source>
</evidence>
<dbReference type="InterPro" id="IPR032466">
    <property type="entry name" value="Metal_Hydrolase"/>
</dbReference>
<dbReference type="Pfam" id="PF01026">
    <property type="entry name" value="TatD_DNase"/>
    <property type="match status" value="1"/>
</dbReference>
<dbReference type="GO" id="GO:1990904">
    <property type="term" value="C:ribonucleoprotein complex"/>
    <property type="evidence" value="ECO:0007669"/>
    <property type="project" value="UniProtKB-KW"/>
</dbReference>
<proteinExistence type="inferred from homology"/>
<dbReference type="SUPFAM" id="SSF51556">
    <property type="entry name" value="Metallo-dependent hydrolases"/>
    <property type="match status" value="1"/>
</dbReference>
<evidence type="ECO:0000313" key="10">
    <source>
        <dbReference type="Proteomes" id="UP000738325"/>
    </source>
</evidence>
<comment type="similarity">
    <text evidence="1">Belongs to the eukaryotic ribosomal protein eL33 family.</text>
</comment>
<dbReference type="SUPFAM" id="SSF50447">
    <property type="entry name" value="Translation proteins"/>
    <property type="match status" value="1"/>
</dbReference>
<comment type="similarity">
    <text evidence="2">Belongs to the metallo-dependent hydrolases superfamily. TatD-type hydrolase family.</text>
</comment>
<keyword evidence="10" id="KW-1185">Reference proteome</keyword>
<keyword evidence="5" id="KW-0689">Ribosomal protein</keyword>
<dbReference type="PANTHER" id="PTHR46317">
    <property type="entry name" value="HYDROLASE OF PHP SUPERFAMILY-RELATED PROTEIN"/>
    <property type="match status" value="1"/>
</dbReference>
<dbReference type="GO" id="GO:0006412">
    <property type="term" value="P:translation"/>
    <property type="evidence" value="ECO:0007669"/>
    <property type="project" value="InterPro"/>
</dbReference>
<dbReference type="PANTHER" id="PTHR46317:SF1">
    <property type="entry name" value="HYDROLASE, TATD FAMILY"/>
    <property type="match status" value="1"/>
</dbReference>
<evidence type="ECO:0000256" key="5">
    <source>
        <dbReference type="ARBA" id="ARBA00022980"/>
    </source>
</evidence>
<reference evidence="9" key="1">
    <citation type="journal article" date="2020" name="Fungal Divers.">
        <title>Resolving the Mortierellaceae phylogeny through synthesis of multi-gene phylogenetics and phylogenomics.</title>
        <authorList>
            <person name="Vandepol N."/>
            <person name="Liber J."/>
            <person name="Desiro A."/>
            <person name="Na H."/>
            <person name="Kennedy M."/>
            <person name="Barry K."/>
            <person name="Grigoriev I.V."/>
            <person name="Miller A.N."/>
            <person name="O'Donnell K."/>
            <person name="Stajich J.E."/>
            <person name="Bonito G."/>
        </authorList>
    </citation>
    <scope>NUCLEOTIDE SEQUENCE</scope>
    <source>
        <strain evidence="9">REB-010B</strain>
    </source>
</reference>
<dbReference type="AlphaFoldDB" id="A0A9P6R479"/>
<organism evidence="9 10">
    <name type="scientific">Dissophora globulifera</name>
    <dbReference type="NCBI Taxonomy" id="979702"/>
    <lineage>
        <taxon>Eukaryota</taxon>
        <taxon>Fungi</taxon>
        <taxon>Fungi incertae sedis</taxon>
        <taxon>Mucoromycota</taxon>
        <taxon>Mortierellomycotina</taxon>
        <taxon>Mortierellomycetes</taxon>
        <taxon>Mortierellales</taxon>
        <taxon>Mortierellaceae</taxon>
        <taxon>Dissophora</taxon>
    </lineage>
</organism>